<dbReference type="InterPro" id="IPR052164">
    <property type="entry name" value="Anthracycline_SecMetBiosynth"/>
</dbReference>
<dbReference type="InterPro" id="IPR029068">
    <property type="entry name" value="Glyas_Bleomycin-R_OHBP_Dase"/>
</dbReference>
<dbReference type="PANTHER" id="PTHR33993:SF14">
    <property type="entry name" value="GB|AAF24581.1"/>
    <property type="match status" value="1"/>
</dbReference>
<evidence type="ECO:0000313" key="2">
    <source>
        <dbReference type="EMBL" id="CAP54508.1"/>
    </source>
</evidence>
<dbReference type="KEGG" id="gdi:GDI0565"/>
<dbReference type="PANTHER" id="PTHR33993">
    <property type="entry name" value="GLYOXALASE-RELATED"/>
    <property type="match status" value="1"/>
</dbReference>
<dbReference type="PROSITE" id="PS51819">
    <property type="entry name" value="VOC"/>
    <property type="match status" value="2"/>
</dbReference>
<dbReference type="CDD" id="cd07247">
    <property type="entry name" value="SgaA_N_like"/>
    <property type="match status" value="2"/>
</dbReference>
<protein>
    <submittedName>
        <fullName evidence="2">Putative glyoxalase</fullName>
    </submittedName>
</protein>
<dbReference type="InterPro" id="IPR037523">
    <property type="entry name" value="VOC_core"/>
</dbReference>
<proteinExistence type="predicted"/>
<dbReference type="SUPFAM" id="SSF54593">
    <property type="entry name" value="Glyoxalase/Bleomycin resistance protein/Dihydroxybiphenyl dioxygenase"/>
    <property type="match status" value="2"/>
</dbReference>
<name>A9H8A7_GLUDA</name>
<dbReference type="RefSeq" id="WP_012223071.1">
    <property type="nucleotide sequence ID" value="NC_010125.1"/>
</dbReference>
<evidence type="ECO:0000259" key="1">
    <source>
        <dbReference type="PROSITE" id="PS51819"/>
    </source>
</evidence>
<evidence type="ECO:0000313" key="3">
    <source>
        <dbReference type="Proteomes" id="UP000001176"/>
    </source>
</evidence>
<dbReference type="InterPro" id="IPR004360">
    <property type="entry name" value="Glyas_Fos-R_dOase_dom"/>
</dbReference>
<dbReference type="Pfam" id="PF00903">
    <property type="entry name" value="Glyoxalase"/>
    <property type="match status" value="2"/>
</dbReference>
<reference evidence="2 3" key="1">
    <citation type="journal article" date="2009" name="BMC Genomics">
        <title>Complete genome sequence of the sugarcane nitrogen-fixing endophyte Gluconacetobacter diazotrophicus Pal5.</title>
        <authorList>
            <person name="Bertalan M."/>
            <person name="Albano R."/>
            <person name="Padua V."/>
            <person name="Rouws L."/>
            <person name="Rojas C."/>
            <person name="Hemerly A."/>
            <person name="Teixeira K."/>
            <person name="Schwab S."/>
            <person name="Araujo J."/>
            <person name="Oliveira A."/>
            <person name="Franca L."/>
            <person name="Magalhaes V."/>
            <person name="Alqueres S."/>
            <person name="Cardoso A."/>
            <person name="Almeida W."/>
            <person name="Loureiro M.M."/>
            <person name="Nogueira E."/>
            <person name="Cidade D."/>
            <person name="Oliveira D."/>
            <person name="Simao T."/>
            <person name="Macedo J."/>
            <person name="Valadao A."/>
            <person name="Dreschsel M."/>
            <person name="Freitas F."/>
            <person name="Vidal M."/>
            <person name="Guedes H."/>
            <person name="Rodrigues E."/>
            <person name="Meneses C."/>
            <person name="Brioso P."/>
            <person name="Pozzer L."/>
            <person name="Figueiredo D."/>
            <person name="Montano H."/>
            <person name="Junior J."/>
            <person name="Filho G."/>
            <person name="Flores V."/>
            <person name="Ferreira B."/>
            <person name="Branco A."/>
            <person name="Gonzalez P."/>
            <person name="Guillobel H."/>
            <person name="Lemos M."/>
            <person name="Seibel L."/>
            <person name="Macedo J."/>
            <person name="Alves-Ferreira M."/>
            <person name="Sachetto-Martins G."/>
            <person name="Coelho A."/>
            <person name="Santos E."/>
            <person name="Amaral G."/>
            <person name="Neves A."/>
            <person name="Pacheco A.B."/>
            <person name="Carvalho D."/>
            <person name="Lery L."/>
            <person name="Bisch P."/>
            <person name="Rossle S.C."/>
            <person name="Urmenyi T."/>
            <person name="Kruger W.V."/>
            <person name="Martins O."/>
            <person name="Baldani J.I."/>
            <person name="Ferreira P.C."/>
        </authorList>
    </citation>
    <scope>NUCLEOTIDE SEQUENCE [LARGE SCALE GENOMIC DNA]</scope>
    <source>
        <strain evidence="3">ATCC 49037 / DSM 5601 / CCUG 37298 / CIP 103539 / LMG 7603 / PAl5</strain>
    </source>
</reference>
<organism evidence="2 3">
    <name type="scientific">Gluconacetobacter diazotrophicus (strain ATCC 49037 / DSM 5601 / CCUG 37298 / CIP 103539 / LMG 7603 / PAl5)</name>
    <dbReference type="NCBI Taxonomy" id="272568"/>
    <lineage>
        <taxon>Bacteria</taxon>
        <taxon>Pseudomonadati</taxon>
        <taxon>Pseudomonadota</taxon>
        <taxon>Alphaproteobacteria</taxon>
        <taxon>Acetobacterales</taxon>
        <taxon>Acetobacteraceae</taxon>
        <taxon>Gluconacetobacter</taxon>
    </lineage>
</organism>
<feature type="domain" description="VOC" evidence="1">
    <location>
        <begin position="142"/>
        <end position="260"/>
    </location>
</feature>
<gene>
    <name evidence="2" type="ordered locus">GDI0565</name>
</gene>
<feature type="domain" description="VOC" evidence="1">
    <location>
        <begin position="12"/>
        <end position="129"/>
    </location>
</feature>
<sequence>MSTSTMLPSVDRFVWYELVTTDADAATAFYRSVIGWSARDSGLPGLALYDAQCRCRPVGGLLEVARAARDDAVRTGWIGYVAVGDVDAVAARVTQAGGAIHRAPQDIPGVGRFAVVADPQGAIFALFQATGEDPMPPVQEGTPGHVGWHELHAIDREAAFGFYAGLFGWTKAETMDMGPMGIYQLFATGGPPVGGMMKKADSVPAPFWLYYFNTEEIGPAIARVHEAGGTLINGPHHVPGERWIAQCRDPQGAIFAMVAPKP</sequence>
<dbReference type="Proteomes" id="UP000001176">
    <property type="component" value="Chromosome"/>
</dbReference>
<accession>A9H8A7</accession>
<dbReference type="Gene3D" id="3.10.180.10">
    <property type="entry name" value="2,3-Dihydroxybiphenyl 1,2-Dioxygenase, domain 1"/>
    <property type="match status" value="2"/>
</dbReference>
<keyword evidence="3" id="KW-1185">Reference proteome</keyword>
<dbReference type="EMBL" id="AM889285">
    <property type="protein sequence ID" value="CAP54508.1"/>
    <property type="molecule type" value="Genomic_DNA"/>
</dbReference>
<dbReference type="AlphaFoldDB" id="A9H8A7"/>